<dbReference type="AlphaFoldDB" id="A0A1G7BVV4"/>
<dbReference type="PIRSF" id="PIRSF036625">
    <property type="entry name" value="GAF_ANTAR"/>
    <property type="match status" value="1"/>
</dbReference>
<evidence type="ECO:0000256" key="1">
    <source>
        <dbReference type="ARBA" id="ARBA00023015"/>
    </source>
</evidence>
<feature type="domain" description="ANTAR" evidence="3">
    <location>
        <begin position="162"/>
        <end position="223"/>
    </location>
</feature>
<dbReference type="RefSeq" id="WP_090594774.1">
    <property type="nucleotide sequence ID" value="NZ_LT629688.1"/>
</dbReference>
<gene>
    <name evidence="4" type="ORF">SAMN04489747_3084</name>
</gene>
<dbReference type="InterPro" id="IPR005561">
    <property type="entry name" value="ANTAR"/>
</dbReference>
<dbReference type="InterPro" id="IPR012074">
    <property type="entry name" value="GAF_ANTAR"/>
</dbReference>
<sequence length="236" mass="24891">MSITTTEVLAAAVVGMVEHGDVTDSLDHLLSDCAELVHAAALGILVQPRPGAPLELLAATSHRVAELELYQQQVDDGPCVETVASGEAVTVRGQEALAARWGTIGPAIVESGYHAVQGFPMRWQGLVLGGLNVFYPTAEVADQATGQLLADIASLVVARAVPMGPAEVEESLRTALAGRIVVEQAKGVLAHQTGTDPDEAYEVLRQRAREAGSTLTRTAETVVRSADRRNTRRGRG</sequence>
<dbReference type="STRING" id="675864.SAMN04489747_3084"/>
<evidence type="ECO:0000313" key="4">
    <source>
        <dbReference type="EMBL" id="SDE31153.1"/>
    </source>
</evidence>
<reference evidence="4 5" key="1">
    <citation type="submission" date="2016-10" db="EMBL/GenBank/DDBJ databases">
        <authorList>
            <person name="de Groot N.N."/>
        </authorList>
    </citation>
    <scope>NUCLEOTIDE SEQUENCE [LARGE SCALE GENOMIC DNA]</scope>
    <source>
        <strain evidence="4 5">MON 2.2</strain>
    </source>
</reference>
<dbReference type="Gene3D" id="3.30.450.40">
    <property type="match status" value="1"/>
</dbReference>
<dbReference type="OrthoDB" id="5187007at2"/>
<evidence type="ECO:0000256" key="2">
    <source>
        <dbReference type="ARBA" id="ARBA00023163"/>
    </source>
</evidence>
<organism evidence="4 5">
    <name type="scientific">Auraticoccus monumenti</name>
    <dbReference type="NCBI Taxonomy" id="675864"/>
    <lineage>
        <taxon>Bacteria</taxon>
        <taxon>Bacillati</taxon>
        <taxon>Actinomycetota</taxon>
        <taxon>Actinomycetes</taxon>
        <taxon>Propionibacteriales</taxon>
        <taxon>Propionibacteriaceae</taxon>
        <taxon>Auraticoccus</taxon>
    </lineage>
</organism>
<keyword evidence="1" id="KW-0805">Transcription regulation</keyword>
<dbReference type="InterPro" id="IPR011006">
    <property type="entry name" value="CheY-like_superfamily"/>
</dbReference>
<evidence type="ECO:0000259" key="3">
    <source>
        <dbReference type="PROSITE" id="PS50921"/>
    </source>
</evidence>
<dbReference type="Gene3D" id="1.10.10.10">
    <property type="entry name" value="Winged helix-like DNA-binding domain superfamily/Winged helix DNA-binding domain"/>
    <property type="match status" value="1"/>
</dbReference>
<dbReference type="Proteomes" id="UP000198546">
    <property type="component" value="Chromosome i"/>
</dbReference>
<dbReference type="InterPro" id="IPR029016">
    <property type="entry name" value="GAF-like_dom_sf"/>
</dbReference>
<accession>A0A1G7BVV4</accession>
<dbReference type="EMBL" id="LT629688">
    <property type="protein sequence ID" value="SDE31153.1"/>
    <property type="molecule type" value="Genomic_DNA"/>
</dbReference>
<keyword evidence="2" id="KW-0804">Transcription</keyword>
<evidence type="ECO:0000313" key="5">
    <source>
        <dbReference type="Proteomes" id="UP000198546"/>
    </source>
</evidence>
<dbReference type="PROSITE" id="PS50921">
    <property type="entry name" value="ANTAR"/>
    <property type="match status" value="1"/>
</dbReference>
<dbReference type="Pfam" id="PF03861">
    <property type="entry name" value="ANTAR"/>
    <property type="match status" value="1"/>
</dbReference>
<protein>
    <submittedName>
        <fullName evidence="4">ANTAR domain-containing protein</fullName>
    </submittedName>
</protein>
<dbReference type="GO" id="GO:0003723">
    <property type="term" value="F:RNA binding"/>
    <property type="evidence" value="ECO:0007669"/>
    <property type="project" value="InterPro"/>
</dbReference>
<dbReference type="SUPFAM" id="SSF52172">
    <property type="entry name" value="CheY-like"/>
    <property type="match status" value="1"/>
</dbReference>
<dbReference type="InterPro" id="IPR036388">
    <property type="entry name" value="WH-like_DNA-bd_sf"/>
</dbReference>
<keyword evidence="5" id="KW-1185">Reference proteome</keyword>
<name>A0A1G7BVV4_9ACTN</name>
<dbReference type="SMART" id="SM01012">
    <property type="entry name" value="ANTAR"/>
    <property type="match status" value="1"/>
</dbReference>
<dbReference type="SUPFAM" id="SSF55781">
    <property type="entry name" value="GAF domain-like"/>
    <property type="match status" value="1"/>
</dbReference>
<proteinExistence type="predicted"/>